<name>B8HIA4_PSECP</name>
<dbReference type="HOGENOM" id="CLU_1683022_0_0_11"/>
<keyword evidence="3" id="KW-1185">Reference proteome</keyword>
<evidence type="ECO:0000256" key="1">
    <source>
        <dbReference type="SAM" id="MobiDB-lite"/>
    </source>
</evidence>
<geneLocation type="plasmid" evidence="2 3">
    <name>pACHL01</name>
</geneLocation>
<proteinExistence type="predicted"/>
<sequence>MLAAHKQSMTETIIRQPAGIPAGGQFAPTAHAEANVTLQAPPEGKAPLGEYFVDAKALQAAREVWAAVEDAPDWRRVEVAEAWAKERGYEVDTFDYYPAADQAHGNGVVLVSELGAAVTLSGQGRRNFSVDLDGDGDTLDTGTEDGKIAPVTFIYV</sequence>
<protein>
    <submittedName>
        <fullName evidence="2">Uncharacterized protein</fullName>
    </submittedName>
</protein>
<gene>
    <name evidence="2" type="ordered locus">Achl_4200</name>
</gene>
<dbReference type="KEGG" id="ach:Achl_4200"/>
<evidence type="ECO:0000313" key="2">
    <source>
        <dbReference type="EMBL" id="ACL42151.1"/>
    </source>
</evidence>
<keyword evidence="2" id="KW-0614">Plasmid</keyword>
<reference evidence="2" key="1">
    <citation type="submission" date="2009-01" db="EMBL/GenBank/DDBJ databases">
        <title>Complete sequence of plasmid1 of Arthrobacter chlorophenolicus A6.</title>
        <authorList>
            <consortium name="US DOE Joint Genome Institute"/>
            <person name="Lucas S."/>
            <person name="Copeland A."/>
            <person name="Lapidus A."/>
            <person name="Glavina del Rio T."/>
            <person name="Tice H."/>
            <person name="Bruce D."/>
            <person name="Goodwin L."/>
            <person name="Pitluck S."/>
            <person name="Goltsman E."/>
            <person name="Clum A."/>
            <person name="Larimer F."/>
            <person name="Land M."/>
            <person name="Hauser L."/>
            <person name="Kyrpides N."/>
            <person name="Mikhailova N."/>
            <person name="Jansson J."/>
            <person name="Richardson P."/>
        </authorList>
    </citation>
    <scope>NUCLEOTIDE SEQUENCE [LARGE SCALE GENOMIC DNA]</scope>
    <source>
        <strain evidence="2">A6</strain>
        <plasmid evidence="2">pACHL01</plasmid>
    </source>
</reference>
<organism evidence="2 3">
    <name type="scientific">Pseudarthrobacter chlorophenolicus (strain ATCC 700700 / DSM 12829 / CIP 107037 / JCM 12360 / KCTC 9906 / NCIMB 13794 / A6)</name>
    <name type="common">Arthrobacter chlorophenolicus</name>
    <dbReference type="NCBI Taxonomy" id="452863"/>
    <lineage>
        <taxon>Bacteria</taxon>
        <taxon>Bacillati</taxon>
        <taxon>Actinomycetota</taxon>
        <taxon>Actinomycetes</taxon>
        <taxon>Micrococcales</taxon>
        <taxon>Micrococcaceae</taxon>
        <taxon>Pseudarthrobacter</taxon>
    </lineage>
</organism>
<accession>B8HIA4</accession>
<feature type="region of interest" description="Disordered" evidence="1">
    <location>
        <begin position="1"/>
        <end position="20"/>
    </location>
</feature>
<dbReference type="AlphaFoldDB" id="B8HIA4"/>
<dbReference type="Proteomes" id="UP000002505">
    <property type="component" value="Plasmid pACHL01"/>
</dbReference>
<dbReference type="EMBL" id="CP001342">
    <property type="protein sequence ID" value="ACL42151.1"/>
    <property type="molecule type" value="Genomic_DNA"/>
</dbReference>
<evidence type="ECO:0000313" key="3">
    <source>
        <dbReference type="Proteomes" id="UP000002505"/>
    </source>
</evidence>